<keyword evidence="1" id="KW-0175">Coiled coil</keyword>
<evidence type="ECO:0000313" key="4">
    <source>
        <dbReference type="Proteomes" id="UP001642409"/>
    </source>
</evidence>
<dbReference type="EMBL" id="CATOUU010001169">
    <property type="protein sequence ID" value="CAI9975345.1"/>
    <property type="molecule type" value="Genomic_DNA"/>
</dbReference>
<keyword evidence="4" id="KW-1185">Reference proteome</keyword>
<dbReference type="EMBL" id="CAXDID020000020">
    <property type="protein sequence ID" value="CAL5986368.1"/>
    <property type="molecule type" value="Genomic_DNA"/>
</dbReference>
<evidence type="ECO:0000313" key="2">
    <source>
        <dbReference type="EMBL" id="CAI9975345.1"/>
    </source>
</evidence>
<comment type="caution">
    <text evidence="2">The sequence shown here is derived from an EMBL/GenBank/DDBJ whole genome shotgun (WGS) entry which is preliminary data.</text>
</comment>
<protein>
    <submittedName>
        <fullName evidence="3">Hypothetical_protein</fullName>
    </submittedName>
</protein>
<gene>
    <name evidence="2" type="ORF">HINF_LOCUS62990</name>
    <name evidence="3" type="ORF">HINF_LOCUS9372</name>
</gene>
<reference evidence="2" key="1">
    <citation type="submission" date="2023-06" db="EMBL/GenBank/DDBJ databases">
        <authorList>
            <person name="Kurt Z."/>
        </authorList>
    </citation>
    <scope>NUCLEOTIDE SEQUENCE</scope>
</reference>
<evidence type="ECO:0000313" key="3">
    <source>
        <dbReference type="EMBL" id="CAL5986368.1"/>
    </source>
</evidence>
<dbReference type="Proteomes" id="UP001642409">
    <property type="component" value="Unassembled WGS sequence"/>
</dbReference>
<organism evidence="2">
    <name type="scientific">Hexamita inflata</name>
    <dbReference type="NCBI Taxonomy" id="28002"/>
    <lineage>
        <taxon>Eukaryota</taxon>
        <taxon>Metamonada</taxon>
        <taxon>Diplomonadida</taxon>
        <taxon>Hexamitidae</taxon>
        <taxon>Hexamitinae</taxon>
        <taxon>Hexamita</taxon>
    </lineage>
</organism>
<evidence type="ECO:0000256" key="1">
    <source>
        <dbReference type="SAM" id="Coils"/>
    </source>
</evidence>
<proteinExistence type="predicted"/>
<name>A0AA86RD41_9EUKA</name>
<feature type="coiled-coil region" evidence="1">
    <location>
        <begin position="63"/>
        <end position="138"/>
    </location>
</feature>
<sequence length="412" mass="48423">MSSDIVSAVFDQKQLTSKLQIPNLNLYTTKFEQVLQSAKYLKLQLQKIRQVVSSVEKHNHYTLYKLKGELSQLNQQYDKLTNDVEIDELKAELSKKQELLSNLTLENKSLEQQHTEFRNSRQIELKDLQQQLSTLEVDSYQQLQKRHNLATQIQSRNFDKIFGLKQQQSILARQLHTEEENVLRAEAECGFTTKCKVQTLVKLQNEAQRQAMDLIELKQLSNNSHVQSQLKQLSKLRIFFERLNNQDFKFEVKELCESRRASVINDELQIQEGILDKTNEKLGFVNQLVTEKLIKRDQIRAQREKQETLCTEIENKLLKYKNMPSEQNPQTLINIMKTQKMELTDLKIKEQRGPREEDEKLEQIHVKKFAQTQKINESGKQEIKRRMNQTGNLPGMLTSQLIMLQRPHTGYK</sequence>
<dbReference type="AlphaFoldDB" id="A0AA86RD41"/>
<reference evidence="3 4" key="2">
    <citation type="submission" date="2024-07" db="EMBL/GenBank/DDBJ databases">
        <authorList>
            <person name="Akdeniz Z."/>
        </authorList>
    </citation>
    <scope>NUCLEOTIDE SEQUENCE [LARGE SCALE GENOMIC DNA]</scope>
</reference>
<accession>A0AA86RD41</accession>